<evidence type="ECO:0000313" key="3">
    <source>
        <dbReference type="Proteomes" id="UP000245647"/>
    </source>
</evidence>
<organism evidence="2 3">
    <name type="scientific">Pararcticibacter amylolyticus</name>
    <dbReference type="NCBI Taxonomy" id="2173175"/>
    <lineage>
        <taxon>Bacteria</taxon>
        <taxon>Pseudomonadati</taxon>
        <taxon>Bacteroidota</taxon>
        <taxon>Sphingobacteriia</taxon>
        <taxon>Sphingobacteriales</taxon>
        <taxon>Sphingobacteriaceae</taxon>
        <taxon>Pararcticibacter</taxon>
    </lineage>
</organism>
<dbReference type="Proteomes" id="UP000245647">
    <property type="component" value="Unassembled WGS sequence"/>
</dbReference>
<gene>
    <name evidence="2" type="ORF">DDR33_12250</name>
</gene>
<dbReference type="Gene3D" id="3.30.70.100">
    <property type="match status" value="1"/>
</dbReference>
<dbReference type="Pfam" id="PF03992">
    <property type="entry name" value="ABM"/>
    <property type="match status" value="1"/>
</dbReference>
<reference evidence="2 3" key="1">
    <citation type="submission" date="2018-04" db="EMBL/GenBank/DDBJ databases">
        <title>Pedobacter chongqingensis sp. nov., isolated from a rottenly hemp rope.</title>
        <authorList>
            <person name="Cai Y."/>
        </authorList>
    </citation>
    <scope>NUCLEOTIDE SEQUENCE [LARGE SCALE GENOMIC DNA]</scope>
    <source>
        <strain evidence="2 3">FJ4-8</strain>
    </source>
</reference>
<dbReference type="AlphaFoldDB" id="A0A2U2PGC1"/>
<comment type="caution">
    <text evidence="2">The sequence shown here is derived from an EMBL/GenBank/DDBJ whole genome shotgun (WGS) entry which is preliminary data.</text>
</comment>
<keyword evidence="2" id="KW-0560">Oxidoreductase</keyword>
<evidence type="ECO:0000259" key="1">
    <source>
        <dbReference type="PROSITE" id="PS51725"/>
    </source>
</evidence>
<sequence length="95" mass="11605">MITRVVKMTFRPEKAEEFLHIFYETQRVIIHQFEGCEKLDLLCDSKNPDQYFTLSYWRSEEDLENYRSSEYFKKTWPTVRALFSERAQAWTLLPQ</sequence>
<accession>A0A2U2PGC1</accession>
<dbReference type="EMBL" id="QEAS01000009">
    <property type="protein sequence ID" value="PWG80374.1"/>
    <property type="molecule type" value="Genomic_DNA"/>
</dbReference>
<dbReference type="PROSITE" id="PS51725">
    <property type="entry name" value="ABM"/>
    <property type="match status" value="1"/>
</dbReference>
<feature type="domain" description="ABM" evidence="1">
    <location>
        <begin position="2"/>
        <end position="92"/>
    </location>
</feature>
<evidence type="ECO:0000313" key="2">
    <source>
        <dbReference type="EMBL" id="PWG80374.1"/>
    </source>
</evidence>
<dbReference type="OrthoDB" id="1120859at2"/>
<dbReference type="RefSeq" id="WP_109416081.1">
    <property type="nucleotide sequence ID" value="NZ_QEAS01000009.1"/>
</dbReference>
<dbReference type="GO" id="GO:0004497">
    <property type="term" value="F:monooxygenase activity"/>
    <property type="evidence" value="ECO:0007669"/>
    <property type="project" value="UniProtKB-KW"/>
</dbReference>
<name>A0A2U2PGC1_9SPHI</name>
<dbReference type="SUPFAM" id="SSF54909">
    <property type="entry name" value="Dimeric alpha+beta barrel"/>
    <property type="match status" value="1"/>
</dbReference>
<protein>
    <submittedName>
        <fullName evidence="2">Antibiotic biosynthesis monooxygenase</fullName>
    </submittedName>
</protein>
<proteinExistence type="predicted"/>
<keyword evidence="2" id="KW-0503">Monooxygenase</keyword>
<dbReference type="InterPro" id="IPR011008">
    <property type="entry name" value="Dimeric_a/b-barrel"/>
</dbReference>
<dbReference type="InterPro" id="IPR007138">
    <property type="entry name" value="ABM_dom"/>
</dbReference>
<keyword evidence="3" id="KW-1185">Reference proteome</keyword>